<feature type="transmembrane region" description="Helical" evidence="12">
    <location>
        <begin position="143"/>
        <end position="161"/>
    </location>
</feature>
<feature type="transmembrane region" description="Helical" evidence="12">
    <location>
        <begin position="173"/>
        <end position="196"/>
    </location>
</feature>
<dbReference type="InterPro" id="IPR053952">
    <property type="entry name" value="K_trans_C"/>
</dbReference>
<evidence type="ECO:0000259" key="14">
    <source>
        <dbReference type="Pfam" id="PF22776"/>
    </source>
</evidence>
<comment type="catalytic activity">
    <reaction evidence="12">
        <text>K(+)(in) + H(+)(in) = K(+)(out) + H(+)(out)</text>
        <dbReference type="Rhea" id="RHEA:28490"/>
        <dbReference type="ChEBI" id="CHEBI:15378"/>
        <dbReference type="ChEBI" id="CHEBI:29103"/>
    </reaction>
</comment>
<feature type="domain" description="K+ potassium transporter integral membrane" evidence="13">
    <location>
        <begin position="14"/>
        <end position="465"/>
    </location>
</feature>
<dbReference type="PANTHER" id="PTHR30540:SF79">
    <property type="entry name" value="LOW AFFINITY POTASSIUM TRANSPORT SYSTEM PROTEIN KUP"/>
    <property type="match status" value="1"/>
</dbReference>
<feature type="transmembrane region" description="Helical" evidence="12">
    <location>
        <begin position="341"/>
        <end position="362"/>
    </location>
</feature>
<gene>
    <name evidence="15" type="primary">trkD</name>
    <name evidence="12" type="synonym">kup</name>
    <name evidence="15" type="ORF">A9404_04165</name>
</gene>
<dbReference type="Pfam" id="PF22776">
    <property type="entry name" value="K_trans_C"/>
    <property type="match status" value="1"/>
</dbReference>
<evidence type="ECO:0000256" key="1">
    <source>
        <dbReference type="ARBA" id="ARBA00004141"/>
    </source>
</evidence>
<evidence type="ECO:0000256" key="12">
    <source>
        <dbReference type="HAMAP-Rule" id="MF_01522"/>
    </source>
</evidence>
<comment type="subcellular location">
    <subcellularLocation>
        <location evidence="12">Cell membrane</location>
        <topology evidence="12">Multi-pass membrane protein</topology>
    </subcellularLocation>
    <subcellularLocation>
        <location evidence="1">Membrane</location>
        <topology evidence="1">Multi-pass membrane protein</topology>
    </subcellularLocation>
</comment>
<feature type="transmembrane region" description="Helical" evidence="12">
    <location>
        <begin position="102"/>
        <end position="123"/>
    </location>
</feature>
<dbReference type="GO" id="GO:0015293">
    <property type="term" value="F:symporter activity"/>
    <property type="evidence" value="ECO:0007669"/>
    <property type="project" value="UniProtKB-UniRule"/>
</dbReference>
<reference evidence="15 16" key="1">
    <citation type="submission" date="2016-06" db="EMBL/GenBank/DDBJ databases">
        <title>Insight into the functional genes involving in sulfur oxidation in Pearl River water.</title>
        <authorList>
            <person name="Luo J."/>
            <person name="Tan X."/>
            <person name="Lin W."/>
        </authorList>
    </citation>
    <scope>NUCLEOTIDE SEQUENCE [LARGE SCALE GENOMIC DNA]</scope>
    <source>
        <strain evidence="15 16">LS2</strain>
    </source>
</reference>
<protein>
    <recommendedName>
        <fullName evidence="12">Probable potassium transport system protein Kup</fullName>
    </recommendedName>
</protein>
<feature type="transmembrane region" description="Helical" evidence="12">
    <location>
        <begin position="402"/>
        <end position="421"/>
    </location>
</feature>
<feature type="transmembrane region" description="Helical" evidence="12">
    <location>
        <begin position="12"/>
        <end position="31"/>
    </location>
</feature>
<evidence type="ECO:0000256" key="11">
    <source>
        <dbReference type="ARBA" id="ARBA00023136"/>
    </source>
</evidence>
<keyword evidence="3 12" id="KW-0813">Transport</keyword>
<comment type="similarity">
    <text evidence="2 12">Belongs to the HAK/KUP transporter (TC 2.A.72) family.</text>
</comment>
<organism evidence="15 16">
    <name type="scientific">Halothiobacillus diazotrophicus</name>
    <dbReference type="NCBI Taxonomy" id="1860122"/>
    <lineage>
        <taxon>Bacteria</taxon>
        <taxon>Pseudomonadati</taxon>
        <taxon>Pseudomonadota</taxon>
        <taxon>Gammaproteobacteria</taxon>
        <taxon>Chromatiales</taxon>
        <taxon>Halothiobacillaceae</taxon>
        <taxon>Halothiobacillus</taxon>
    </lineage>
</organism>
<dbReference type="KEGG" id="haz:A9404_04165"/>
<dbReference type="HAMAP" id="MF_01522">
    <property type="entry name" value="Kup"/>
    <property type="match status" value="1"/>
</dbReference>
<keyword evidence="8 12" id="KW-0630">Potassium</keyword>
<sequence length="629" mass="67766">MRVVSVIAGRGRLAVLATGVVYGDIGTSPLYTLNAVFNEGGHPIATDPAHILGVLSLIFWSLMIVVSIKYVVFVMRADNQGEGGIMALMALAQRSLQSHSRLGGGVLTLGILGAALFYADSAITPAISVLSAVEGLEVVHQDLKPFVVPATLVILWFLFAFQRRGTAGIGRWFGPIMVLWFLTLAALGVIGIARAPGILSALNPIYAAAFIEESPWAGFLSLGGVVLAVTGAEALYADMGHFGRFPIQLAWFVLVLPALVLNYFGQGALMLTHAGEMTNPFFQLAPAWALFALVGLSTAATVIASQAVISGAFSITRQGMQLGYIPRLNILQTSHDQQGQIFIPVINWILLLAVIVLVLGFQSSSNLATAYGIAVTGTMVITSALALIVVSRLWHLGWVKAILLVLMFIVVDLAFFAANLVKVEEGGWLPLSTAVTLFVLMTTWKQGRDWLRLKLQQDALSVCDFAAALGHEQITRVAGTGVFLTSNPDGVPHALLHNLKHNKICHEHVVVLCVRFLDVPSLPETARLAYQELPNGFHRLVVSYGFKDTPDIPQALAQAAAQYGLPASPMTTSYFVGRETLIPGRHAPMSRWRQQLFIGMFRNAGSVVSYFNIPPNMVVELGAQIVLSR</sequence>
<evidence type="ECO:0000256" key="8">
    <source>
        <dbReference type="ARBA" id="ARBA00022958"/>
    </source>
</evidence>
<evidence type="ECO:0000313" key="15">
    <source>
        <dbReference type="EMBL" id="ANJ66680.1"/>
    </source>
</evidence>
<dbReference type="GO" id="GO:0005886">
    <property type="term" value="C:plasma membrane"/>
    <property type="evidence" value="ECO:0007669"/>
    <property type="project" value="UniProtKB-SubCell"/>
</dbReference>
<dbReference type="GO" id="GO:0015079">
    <property type="term" value="F:potassium ion transmembrane transporter activity"/>
    <property type="evidence" value="ECO:0007669"/>
    <property type="project" value="UniProtKB-UniRule"/>
</dbReference>
<keyword evidence="16" id="KW-1185">Reference proteome</keyword>
<dbReference type="OrthoDB" id="9805577at2"/>
<keyword evidence="9 12" id="KW-1133">Transmembrane helix</keyword>
<dbReference type="Proteomes" id="UP000078596">
    <property type="component" value="Chromosome"/>
</dbReference>
<dbReference type="InterPro" id="IPR003855">
    <property type="entry name" value="K+_transporter"/>
</dbReference>
<name>A0A191ZFP6_9GAMM</name>
<evidence type="ECO:0000256" key="2">
    <source>
        <dbReference type="ARBA" id="ARBA00007019"/>
    </source>
</evidence>
<evidence type="ECO:0000259" key="13">
    <source>
        <dbReference type="Pfam" id="PF02705"/>
    </source>
</evidence>
<dbReference type="RefSeq" id="WP_066098955.1">
    <property type="nucleotide sequence ID" value="NZ_CP016027.1"/>
</dbReference>
<dbReference type="InterPro" id="IPR053951">
    <property type="entry name" value="K_trans_N"/>
</dbReference>
<dbReference type="PANTHER" id="PTHR30540">
    <property type="entry name" value="OSMOTIC STRESS POTASSIUM TRANSPORTER"/>
    <property type="match status" value="1"/>
</dbReference>
<feature type="transmembrane region" description="Helical" evidence="12">
    <location>
        <begin position="249"/>
        <end position="269"/>
    </location>
</feature>
<dbReference type="InterPro" id="IPR023051">
    <property type="entry name" value="Kup"/>
</dbReference>
<keyword evidence="10 12" id="KW-0406">Ion transport</keyword>
<feature type="transmembrane region" description="Helical" evidence="12">
    <location>
        <begin position="216"/>
        <end position="237"/>
    </location>
</feature>
<dbReference type="Pfam" id="PF02705">
    <property type="entry name" value="K_trans"/>
    <property type="match status" value="1"/>
</dbReference>
<keyword evidence="6 12" id="KW-0812">Transmembrane</keyword>
<evidence type="ECO:0000256" key="10">
    <source>
        <dbReference type="ARBA" id="ARBA00023065"/>
    </source>
</evidence>
<evidence type="ECO:0000313" key="16">
    <source>
        <dbReference type="Proteomes" id="UP000078596"/>
    </source>
</evidence>
<evidence type="ECO:0000256" key="9">
    <source>
        <dbReference type="ARBA" id="ARBA00022989"/>
    </source>
</evidence>
<evidence type="ECO:0000256" key="3">
    <source>
        <dbReference type="ARBA" id="ARBA00022448"/>
    </source>
</evidence>
<evidence type="ECO:0000256" key="6">
    <source>
        <dbReference type="ARBA" id="ARBA00022692"/>
    </source>
</evidence>
<feature type="domain" description="K+ potassium transporter C-terminal" evidence="14">
    <location>
        <begin position="479"/>
        <end position="626"/>
    </location>
</feature>
<feature type="transmembrane region" description="Helical" evidence="12">
    <location>
        <begin position="368"/>
        <end position="390"/>
    </location>
</feature>
<keyword evidence="7 12" id="KW-0769">Symport</keyword>
<proteinExistence type="inferred from homology"/>
<evidence type="ECO:0000256" key="4">
    <source>
        <dbReference type="ARBA" id="ARBA00022475"/>
    </source>
</evidence>
<keyword evidence="5 12" id="KW-0633">Potassium transport</keyword>
<keyword evidence="11 12" id="KW-0472">Membrane</keyword>
<feature type="transmembrane region" description="Helical" evidence="12">
    <location>
        <begin position="51"/>
        <end position="72"/>
    </location>
</feature>
<evidence type="ECO:0000256" key="7">
    <source>
        <dbReference type="ARBA" id="ARBA00022847"/>
    </source>
</evidence>
<feature type="transmembrane region" description="Helical" evidence="12">
    <location>
        <begin position="289"/>
        <end position="313"/>
    </location>
</feature>
<dbReference type="STRING" id="1860122.A9404_04165"/>
<comment type="function">
    <text evidence="12">Transport of potassium into the cell. Likely operates as a K(+):H(+) symporter.</text>
</comment>
<evidence type="ECO:0000256" key="5">
    <source>
        <dbReference type="ARBA" id="ARBA00022538"/>
    </source>
</evidence>
<keyword evidence="4 12" id="KW-1003">Cell membrane</keyword>
<accession>A0A191ZFP6</accession>
<dbReference type="EMBL" id="CP016027">
    <property type="protein sequence ID" value="ANJ66680.1"/>
    <property type="molecule type" value="Genomic_DNA"/>
</dbReference>
<dbReference type="AlphaFoldDB" id="A0A191ZFP6"/>